<evidence type="ECO:0000256" key="10">
    <source>
        <dbReference type="SAM" id="MobiDB-lite"/>
    </source>
</evidence>
<evidence type="ECO:0000256" key="4">
    <source>
        <dbReference type="ARBA" id="ARBA00022801"/>
    </source>
</evidence>
<organism evidence="13 14">
    <name type="scientific">Trichocladium antarcticum</name>
    <dbReference type="NCBI Taxonomy" id="1450529"/>
    <lineage>
        <taxon>Eukaryota</taxon>
        <taxon>Fungi</taxon>
        <taxon>Dikarya</taxon>
        <taxon>Ascomycota</taxon>
        <taxon>Pezizomycotina</taxon>
        <taxon>Sordariomycetes</taxon>
        <taxon>Sordariomycetidae</taxon>
        <taxon>Sordariales</taxon>
        <taxon>Chaetomiaceae</taxon>
        <taxon>Trichocladium</taxon>
    </lineage>
</organism>
<gene>
    <name evidence="13" type="ORF">BT67DRAFT_59103</name>
</gene>
<keyword evidence="14" id="KW-1185">Reference proteome</keyword>
<accession>A0AAN6UK60</accession>
<dbReference type="Gene3D" id="3.90.190.10">
    <property type="entry name" value="Protein tyrosine phosphatase superfamily"/>
    <property type="match status" value="1"/>
</dbReference>
<reference evidence="13" key="1">
    <citation type="journal article" date="2023" name="Mol. Phylogenet. Evol.">
        <title>Genome-scale phylogeny and comparative genomics of the fungal order Sordariales.</title>
        <authorList>
            <person name="Hensen N."/>
            <person name="Bonometti L."/>
            <person name="Westerberg I."/>
            <person name="Brannstrom I.O."/>
            <person name="Guillou S."/>
            <person name="Cros-Aarteil S."/>
            <person name="Calhoun S."/>
            <person name="Haridas S."/>
            <person name="Kuo A."/>
            <person name="Mondo S."/>
            <person name="Pangilinan J."/>
            <person name="Riley R."/>
            <person name="LaButti K."/>
            <person name="Andreopoulos B."/>
            <person name="Lipzen A."/>
            <person name="Chen C."/>
            <person name="Yan M."/>
            <person name="Daum C."/>
            <person name="Ng V."/>
            <person name="Clum A."/>
            <person name="Steindorff A."/>
            <person name="Ohm R.A."/>
            <person name="Martin F."/>
            <person name="Silar P."/>
            <person name="Natvig D.O."/>
            <person name="Lalanne C."/>
            <person name="Gautier V."/>
            <person name="Ament-Velasquez S.L."/>
            <person name="Kruys A."/>
            <person name="Hutchinson M.I."/>
            <person name="Powell A.J."/>
            <person name="Barry K."/>
            <person name="Miller A.N."/>
            <person name="Grigoriev I.V."/>
            <person name="Debuchy R."/>
            <person name="Gladieux P."/>
            <person name="Hiltunen Thoren M."/>
            <person name="Johannesson H."/>
        </authorList>
    </citation>
    <scope>NUCLEOTIDE SEQUENCE</scope>
    <source>
        <strain evidence="13">CBS 123565</strain>
    </source>
</reference>
<evidence type="ECO:0000256" key="11">
    <source>
        <dbReference type="SAM" id="Phobius"/>
    </source>
</evidence>
<feature type="region of interest" description="Disordered" evidence="10">
    <location>
        <begin position="1"/>
        <end position="105"/>
    </location>
</feature>
<protein>
    <recommendedName>
        <fullName evidence="2">diphosphoinositol-polyphosphate diphosphatase</fullName>
        <ecNumber evidence="2">3.6.1.52</ecNumber>
    </recommendedName>
</protein>
<evidence type="ECO:0000256" key="5">
    <source>
        <dbReference type="ARBA" id="ARBA00044949"/>
    </source>
</evidence>
<proteinExistence type="inferred from homology"/>
<feature type="compositionally biased region" description="Low complexity" evidence="10">
    <location>
        <begin position="1"/>
        <end position="11"/>
    </location>
</feature>
<comment type="catalytic activity">
    <reaction evidence="7">
        <text>3,5-bis(diphospho)-1D-myo-inositol 1,2,4,6-tetrakisphosphate + H2O = 3-diphospho-1D-myo-inositol 1,2,4,5,6-pentakisphosphate + phosphate + 2 H(+)</text>
        <dbReference type="Rhea" id="RHEA:56312"/>
        <dbReference type="ChEBI" id="CHEBI:15377"/>
        <dbReference type="ChEBI" id="CHEBI:15378"/>
        <dbReference type="ChEBI" id="CHEBI:43474"/>
        <dbReference type="ChEBI" id="CHEBI:140372"/>
        <dbReference type="ChEBI" id="CHEBI:140374"/>
        <dbReference type="EC" id="3.6.1.52"/>
    </reaction>
    <physiologicalReaction direction="left-to-right" evidence="7">
        <dbReference type="Rhea" id="RHEA:56313"/>
    </physiologicalReaction>
</comment>
<dbReference type="EMBL" id="MU853413">
    <property type="protein sequence ID" value="KAK4133201.1"/>
    <property type="molecule type" value="Genomic_DNA"/>
</dbReference>
<dbReference type="InterPro" id="IPR020422">
    <property type="entry name" value="TYR_PHOSPHATASE_DUAL_dom"/>
</dbReference>
<evidence type="ECO:0000256" key="9">
    <source>
        <dbReference type="ARBA" id="ARBA00048424"/>
    </source>
</evidence>
<comment type="catalytic activity">
    <reaction evidence="9">
        <text>6-diphospho-1D-myo-inositol pentakisphosphate + H2O = 1D-myo-inositol hexakisphosphate + phosphate + H(+)</text>
        <dbReference type="Rhea" id="RHEA:79703"/>
        <dbReference type="ChEBI" id="CHEBI:15377"/>
        <dbReference type="ChEBI" id="CHEBI:15378"/>
        <dbReference type="ChEBI" id="CHEBI:43474"/>
        <dbReference type="ChEBI" id="CHEBI:58130"/>
        <dbReference type="ChEBI" id="CHEBI:230534"/>
        <dbReference type="EC" id="3.6.1.52"/>
    </reaction>
    <physiologicalReaction direction="left-to-right" evidence="9">
        <dbReference type="Rhea" id="RHEA:79704"/>
    </physiologicalReaction>
</comment>
<keyword evidence="3" id="KW-0963">Cytoplasm</keyword>
<evidence type="ECO:0000256" key="2">
    <source>
        <dbReference type="ARBA" id="ARBA00012527"/>
    </source>
</evidence>
<keyword evidence="11" id="KW-1133">Transmembrane helix</keyword>
<evidence type="ECO:0000256" key="8">
    <source>
        <dbReference type="ARBA" id="ARBA00047927"/>
    </source>
</evidence>
<evidence type="ECO:0000313" key="13">
    <source>
        <dbReference type="EMBL" id="KAK4133201.1"/>
    </source>
</evidence>
<dbReference type="FunFam" id="3.90.190.10:FF:000035">
    <property type="entry name" value="Tyrosine phosphatase, putative"/>
    <property type="match status" value="1"/>
</dbReference>
<dbReference type="InterPro" id="IPR020428">
    <property type="entry name" value="PFA-DSPs"/>
</dbReference>
<feature type="compositionally biased region" description="Low complexity" evidence="10">
    <location>
        <begin position="55"/>
        <end position="65"/>
    </location>
</feature>
<dbReference type="InterPro" id="IPR029021">
    <property type="entry name" value="Prot-tyrosine_phosphatase-like"/>
</dbReference>
<dbReference type="GO" id="GO:0005737">
    <property type="term" value="C:cytoplasm"/>
    <property type="evidence" value="ECO:0007669"/>
    <property type="project" value="UniProtKB-SubCell"/>
</dbReference>
<feature type="domain" description="Tyrosine-protein phosphatase" evidence="12">
    <location>
        <begin position="125"/>
        <end position="278"/>
    </location>
</feature>
<dbReference type="GO" id="GO:0016791">
    <property type="term" value="F:phosphatase activity"/>
    <property type="evidence" value="ECO:0007669"/>
    <property type="project" value="InterPro"/>
</dbReference>
<dbReference type="Pfam" id="PF03162">
    <property type="entry name" value="Y_phosphatase2"/>
    <property type="match status" value="1"/>
</dbReference>
<keyword evidence="11" id="KW-0812">Transmembrane</keyword>
<dbReference type="PRINTS" id="PR01911">
    <property type="entry name" value="PFDSPHPHTASE"/>
</dbReference>
<evidence type="ECO:0000256" key="1">
    <source>
        <dbReference type="ARBA" id="ARBA00004496"/>
    </source>
</evidence>
<evidence type="ECO:0000256" key="7">
    <source>
        <dbReference type="ARBA" id="ARBA00047562"/>
    </source>
</evidence>
<dbReference type="InterPro" id="IPR016130">
    <property type="entry name" value="Tyr_Pase_AS"/>
</dbReference>
<dbReference type="PANTHER" id="PTHR31126:SF48">
    <property type="entry name" value="INOSITOL PHOSPHATASE SIW14"/>
    <property type="match status" value="1"/>
</dbReference>
<dbReference type="EC" id="3.6.1.52" evidence="2"/>
<sequence>MSVGVKVVVSKRSARPYIEDGMEKETHQYQVKRTIKHDEMELEEQEKRNTSRVTSQGSQSSLESSPLVHPATGEQEVDALSVGDPGRRASSPEIRDAFHPPTTNQHAYPMHELEERLPVEGRPANFGMVVPGVYRSSFPKSEDYPFIETLKLKTIVTLVQKDFPQGYEEFIQKNGLRHCVFDMKGTKKQAIPIKTMKAILRIVLDRRNHPLLIHCNHGKHRTGCVVAVVRKLSGWDLGTIVGEYKAYAEPKVRECDVKYITDFELAEISNLFRDADCPIRTRSFLRSVLLALLMVAVWLLSGARIASPPRQRLLK</sequence>
<keyword evidence="4" id="KW-0378">Hydrolase</keyword>
<keyword evidence="11" id="KW-0472">Membrane</keyword>
<dbReference type="InterPro" id="IPR004861">
    <property type="entry name" value="Siw14-like"/>
</dbReference>
<reference evidence="13" key="2">
    <citation type="submission" date="2023-05" db="EMBL/GenBank/DDBJ databases">
        <authorList>
            <consortium name="Lawrence Berkeley National Laboratory"/>
            <person name="Steindorff A."/>
            <person name="Hensen N."/>
            <person name="Bonometti L."/>
            <person name="Westerberg I."/>
            <person name="Brannstrom I.O."/>
            <person name="Guillou S."/>
            <person name="Cros-Aarteil S."/>
            <person name="Calhoun S."/>
            <person name="Haridas S."/>
            <person name="Kuo A."/>
            <person name="Mondo S."/>
            <person name="Pangilinan J."/>
            <person name="Riley R."/>
            <person name="Labutti K."/>
            <person name="Andreopoulos B."/>
            <person name="Lipzen A."/>
            <person name="Chen C."/>
            <person name="Yanf M."/>
            <person name="Daum C."/>
            <person name="Ng V."/>
            <person name="Clum A."/>
            <person name="Ohm R."/>
            <person name="Martin F."/>
            <person name="Silar P."/>
            <person name="Natvig D."/>
            <person name="Lalanne C."/>
            <person name="Gautier V."/>
            <person name="Ament-Velasquez S.L."/>
            <person name="Kruys A."/>
            <person name="Hutchinson M.I."/>
            <person name="Powell A.J."/>
            <person name="Barry K."/>
            <person name="Miller A.N."/>
            <person name="Grigoriev I.V."/>
            <person name="Debuchy R."/>
            <person name="Gladieux P."/>
            <person name="Thoren M.H."/>
            <person name="Johannesson H."/>
        </authorList>
    </citation>
    <scope>NUCLEOTIDE SEQUENCE</scope>
    <source>
        <strain evidence="13">CBS 123565</strain>
    </source>
</reference>
<comment type="catalytic activity">
    <reaction evidence="8">
        <text>1,5-bis(diphospho)-1D-myo-inositol 2,3,4,6-tetrakisphosphate + H2O = 1-diphospho-1D-myo-inositol 2,3,4,5,6-pentakisphosphate + phosphate + 2 H(+)</text>
        <dbReference type="Rhea" id="RHEA:79699"/>
        <dbReference type="ChEBI" id="CHEBI:15377"/>
        <dbReference type="ChEBI" id="CHEBI:15378"/>
        <dbReference type="ChEBI" id="CHEBI:43474"/>
        <dbReference type="ChEBI" id="CHEBI:74946"/>
        <dbReference type="ChEBI" id="CHEBI:77983"/>
        <dbReference type="EC" id="3.6.1.52"/>
    </reaction>
    <physiologicalReaction direction="left-to-right" evidence="8">
        <dbReference type="Rhea" id="RHEA:79700"/>
    </physiologicalReaction>
</comment>
<comment type="catalytic activity">
    <reaction evidence="6">
        <text>5-diphospho-1D-myo-inositol 1,2,3,4,6-pentakisphosphate + H2O = 1D-myo-inositol hexakisphosphate + phosphate + H(+)</text>
        <dbReference type="Rhea" id="RHEA:22384"/>
        <dbReference type="ChEBI" id="CHEBI:15377"/>
        <dbReference type="ChEBI" id="CHEBI:15378"/>
        <dbReference type="ChEBI" id="CHEBI:43474"/>
        <dbReference type="ChEBI" id="CHEBI:58130"/>
        <dbReference type="ChEBI" id="CHEBI:58628"/>
        <dbReference type="EC" id="3.6.1.52"/>
    </reaction>
    <physiologicalReaction direction="left-to-right" evidence="6">
        <dbReference type="Rhea" id="RHEA:22385"/>
    </physiologicalReaction>
</comment>
<name>A0AAN6UK60_9PEZI</name>
<comment type="caution">
    <text evidence="13">The sequence shown here is derived from an EMBL/GenBank/DDBJ whole genome shotgun (WGS) entry which is preliminary data.</text>
</comment>
<evidence type="ECO:0000256" key="3">
    <source>
        <dbReference type="ARBA" id="ARBA00022490"/>
    </source>
</evidence>
<feature type="transmembrane region" description="Helical" evidence="11">
    <location>
        <begin position="284"/>
        <end position="306"/>
    </location>
</feature>
<dbReference type="SUPFAM" id="SSF52799">
    <property type="entry name" value="(Phosphotyrosine protein) phosphatases II"/>
    <property type="match status" value="1"/>
</dbReference>
<feature type="compositionally biased region" description="Basic and acidic residues" evidence="10">
    <location>
        <begin position="17"/>
        <end position="27"/>
    </location>
</feature>
<comment type="similarity">
    <text evidence="5">Belongs to the protein-tyrosine phosphatase family. Atypical dual-specificity phosphatase Siw14-like subfamily.</text>
</comment>
<dbReference type="Proteomes" id="UP001304895">
    <property type="component" value="Unassembled WGS sequence"/>
</dbReference>
<dbReference type="GO" id="GO:0052840">
    <property type="term" value="F:inositol diphosphate tetrakisphosphate diphosphatase activity"/>
    <property type="evidence" value="ECO:0007669"/>
    <property type="project" value="TreeGrafter"/>
</dbReference>
<evidence type="ECO:0000313" key="14">
    <source>
        <dbReference type="Proteomes" id="UP001304895"/>
    </source>
</evidence>
<comment type="subcellular location">
    <subcellularLocation>
        <location evidence="1">Cytoplasm</location>
    </subcellularLocation>
</comment>
<dbReference type="PROSITE" id="PS50054">
    <property type="entry name" value="TYR_PHOSPHATASE_DUAL"/>
    <property type="match status" value="1"/>
</dbReference>
<dbReference type="AlphaFoldDB" id="A0AAN6UK60"/>
<evidence type="ECO:0000259" key="12">
    <source>
        <dbReference type="PROSITE" id="PS50054"/>
    </source>
</evidence>
<evidence type="ECO:0000256" key="6">
    <source>
        <dbReference type="ARBA" id="ARBA00047342"/>
    </source>
</evidence>
<dbReference type="PROSITE" id="PS00383">
    <property type="entry name" value="TYR_PHOSPHATASE_1"/>
    <property type="match status" value="1"/>
</dbReference>
<dbReference type="PANTHER" id="PTHR31126">
    <property type="entry name" value="TYROSINE-PROTEIN PHOSPHATASE"/>
    <property type="match status" value="1"/>
</dbReference>